<evidence type="ECO:0000256" key="6">
    <source>
        <dbReference type="SAM" id="Phobius"/>
    </source>
</evidence>
<dbReference type="Pfam" id="PF00890">
    <property type="entry name" value="FAD_binding_2"/>
    <property type="match status" value="1"/>
</dbReference>
<dbReference type="Gene3D" id="3.90.700.10">
    <property type="entry name" value="Succinate dehydrogenase/fumarate reductase flavoprotein, catalytic domain"/>
    <property type="match status" value="1"/>
</dbReference>
<dbReference type="InterPro" id="IPR027477">
    <property type="entry name" value="Succ_DH/fumarate_Rdtase_cat_sf"/>
</dbReference>
<keyword evidence="6" id="KW-0472">Membrane</keyword>
<dbReference type="PANTHER" id="PTHR43400:SF10">
    <property type="entry name" value="3-OXOSTEROID 1-DEHYDROGENASE"/>
    <property type="match status" value="1"/>
</dbReference>
<dbReference type="InterPro" id="IPR003953">
    <property type="entry name" value="FAD-dep_OxRdtase_2_FAD-bd"/>
</dbReference>
<gene>
    <name evidence="8" type="ORF">DMP06_05330</name>
</gene>
<evidence type="ECO:0000256" key="3">
    <source>
        <dbReference type="ARBA" id="ARBA00022827"/>
    </source>
</evidence>
<dbReference type="GO" id="GO:0008202">
    <property type="term" value="P:steroid metabolic process"/>
    <property type="evidence" value="ECO:0007669"/>
    <property type="project" value="UniProtKB-ARBA"/>
</dbReference>
<evidence type="ECO:0000256" key="4">
    <source>
        <dbReference type="ARBA" id="ARBA00023002"/>
    </source>
</evidence>
<keyword evidence="4" id="KW-0560">Oxidoreductase</keyword>
<feature type="transmembrane region" description="Helical" evidence="6">
    <location>
        <begin position="53"/>
        <end position="72"/>
    </location>
</feature>
<dbReference type="PROSITE" id="PS51318">
    <property type="entry name" value="TAT"/>
    <property type="match status" value="1"/>
</dbReference>
<keyword evidence="9" id="KW-1185">Reference proteome</keyword>
<evidence type="ECO:0000256" key="1">
    <source>
        <dbReference type="ARBA" id="ARBA00001974"/>
    </source>
</evidence>
<dbReference type="AlphaFoldDB" id="A0A3N0AZQ8"/>
<dbReference type="Gene3D" id="3.50.50.60">
    <property type="entry name" value="FAD/NAD(P)-binding domain"/>
    <property type="match status" value="1"/>
</dbReference>
<feature type="region of interest" description="Disordered" evidence="5">
    <location>
        <begin position="23"/>
        <end position="45"/>
    </location>
</feature>
<proteinExistence type="predicted"/>
<evidence type="ECO:0000256" key="2">
    <source>
        <dbReference type="ARBA" id="ARBA00022630"/>
    </source>
</evidence>
<dbReference type="SUPFAM" id="SSF51905">
    <property type="entry name" value="FAD/NAD(P)-binding domain"/>
    <property type="match status" value="1"/>
</dbReference>
<keyword evidence="2" id="KW-0285">Flavoprotein</keyword>
<keyword evidence="6" id="KW-0812">Transmembrane</keyword>
<dbReference type="InterPro" id="IPR050315">
    <property type="entry name" value="FAD-oxidoreductase_2"/>
</dbReference>
<accession>A0A3N0AZQ8</accession>
<dbReference type="Proteomes" id="UP000269591">
    <property type="component" value="Unassembled WGS sequence"/>
</dbReference>
<dbReference type="InterPro" id="IPR036188">
    <property type="entry name" value="FAD/NAD-bd_sf"/>
</dbReference>
<dbReference type="EMBL" id="QIBX01000007">
    <property type="protein sequence ID" value="RNL40357.1"/>
    <property type="molecule type" value="Genomic_DNA"/>
</dbReference>
<evidence type="ECO:0000313" key="8">
    <source>
        <dbReference type="EMBL" id="RNL40357.1"/>
    </source>
</evidence>
<evidence type="ECO:0000259" key="7">
    <source>
        <dbReference type="Pfam" id="PF00890"/>
    </source>
</evidence>
<keyword evidence="3" id="KW-0274">FAD</keyword>
<reference evidence="9" key="1">
    <citation type="submission" date="2018-05" db="EMBL/GenBank/DDBJ databases">
        <title>Genome Sequencing of selected type strains of the family Eggerthellaceae.</title>
        <authorList>
            <person name="Danylec N."/>
            <person name="Stoll D.A."/>
            <person name="Doetsch A."/>
            <person name="Huch M."/>
        </authorList>
    </citation>
    <scope>NUCLEOTIDE SEQUENCE [LARGE SCALE GENOMIC DNA]</scope>
    <source>
        <strain evidence="9">DSM 24851</strain>
    </source>
</reference>
<feature type="compositionally biased region" description="Low complexity" evidence="5">
    <location>
        <begin position="77"/>
        <end position="90"/>
    </location>
</feature>
<organism evidence="8 9">
    <name type="scientific">Slackia equolifaciens</name>
    <dbReference type="NCBI Taxonomy" id="498718"/>
    <lineage>
        <taxon>Bacteria</taxon>
        <taxon>Bacillati</taxon>
        <taxon>Actinomycetota</taxon>
        <taxon>Coriobacteriia</taxon>
        <taxon>Eggerthellales</taxon>
        <taxon>Eggerthellaceae</taxon>
        <taxon>Slackia</taxon>
    </lineage>
</organism>
<feature type="region of interest" description="Disordered" evidence="5">
    <location>
        <begin position="77"/>
        <end position="101"/>
    </location>
</feature>
<sequence length="601" mass="64793">MRRASKIPSWRKTHLRRTPQLIQKPSGKTAIASAKHRHNTREKGTDMELTRRNFLGAAGAAGAVVIAGGALAGCAPTQAKSSDSSAESSAHTWETKPEPVADISSAESADVVVIGGGMAGFSAACSAAEKGAKVILIEKTGAAQFRGIDYGAVGGKIQLEVGIDLRDRKNDVLQEVLRWGGHRGDYRVVKAWLDNSAEALDWAADMLSSHGIQVAPMPIEMQVIPDAWYEHFATDAFQIVPTDELIAEGGEAGYEPPYAIGWAKAFTAYAEEIGVDVRFNSEALQLVQAEDGTVTGVVYEGENGTVQVDAKSVVLATGGYGADEEMMDAFIPNHAEDIHNITTPAHNTGDGIRMGAWAGAAIDPVPHCPMYFDEGVEGLEHMPSIPLTRQPWLYLNDLGERFCNEDMPYAYVCRAHNAQPRHMKWVIWDAKWETDGPAMGMIVCKDFRSPLHDPEQIKQFIEDGSIMSADTIDELLSKMEGIDAETAKKTIEHYNELCANGEDTDFGKRKQCLSSITEPPFYAVHAGTTLLVTLGGLQINENQQVIDANANPIPGLWAAGNCSGSFFFDDYPITISGVSHGRACTGGRRAGQFAADAALNA</sequence>
<protein>
    <submittedName>
        <fullName evidence="8">FAD-binding dehydrogenase</fullName>
    </submittedName>
</protein>
<name>A0A3N0AZQ8_9ACTN</name>
<evidence type="ECO:0000256" key="5">
    <source>
        <dbReference type="SAM" id="MobiDB-lite"/>
    </source>
</evidence>
<dbReference type="GO" id="GO:0033765">
    <property type="term" value="F:steroid dehydrogenase activity, acting on the CH-CH group of donors"/>
    <property type="evidence" value="ECO:0007669"/>
    <property type="project" value="UniProtKB-ARBA"/>
</dbReference>
<dbReference type="PANTHER" id="PTHR43400">
    <property type="entry name" value="FUMARATE REDUCTASE"/>
    <property type="match status" value="1"/>
</dbReference>
<comment type="cofactor">
    <cofactor evidence="1">
        <name>FAD</name>
        <dbReference type="ChEBI" id="CHEBI:57692"/>
    </cofactor>
</comment>
<keyword evidence="6" id="KW-1133">Transmembrane helix</keyword>
<evidence type="ECO:0000313" key="9">
    <source>
        <dbReference type="Proteomes" id="UP000269591"/>
    </source>
</evidence>
<dbReference type="NCBIfam" id="TIGR01409">
    <property type="entry name" value="TAT_signal_seq"/>
    <property type="match status" value="1"/>
</dbReference>
<dbReference type="InterPro" id="IPR019546">
    <property type="entry name" value="TAT_signal_bac_arc"/>
</dbReference>
<dbReference type="InterPro" id="IPR006311">
    <property type="entry name" value="TAT_signal"/>
</dbReference>
<dbReference type="SUPFAM" id="SSF56425">
    <property type="entry name" value="Succinate dehydrogenase/fumarate reductase flavoprotein, catalytic domain"/>
    <property type="match status" value="1"/>
</dbReference>
<comment type="caution">
    <text evidence="8">The sequence shown here is derived from an EMBL/GenBank/DDBJ whole genome shotgun (WGS) entry which is preliminary data.</text>
</comment>
<feature type="domain" description="FAD-dependent oxidoreductase 2 FAD-binding" evidence="7">
    <location>
        <begin position="110"/>
        <end position="565"/>
    </location>
</feature>